<dbReference type="Pfam" id="PF01750">
    <property type="entry name" value="HycI"/>
    <property type="match status" value="1"/>
</dbReference>
<comment type="similarity">
    <text evidence="1">Belongs to the peptidase A31 family.</text>
</comment>
<dbReference type="Proteomes" id="UP001162891">
    <property type="component" value="Chromosome"/>
</dbReference>
<dbReference type="SUPFAM" id="SSF53163">
    <property type="entry name" value="HybD-like"/>
    <property type="match status" value="1"/>
</dbReference>
<dbReference type="RefSeq" id="WP_248352487.1">
    <property type="nucleotide sequence ID" value="NZ_AP025591.1"/>
</dbReference>
<reference evidence="6" key="1">
    <citation type="journal article" date="2022" name="Int. J. Syst. Evol. Microbiol.">
        <title>Anaeromyxobacter oryzae sp. nov., Anaeromyxobacter diazotrophicus sp. nov. and Anaeromyxobacter paludicola sp. nov., isolated from paddy soils.</title>
        <authorList>
            <person name="Itoh H."/>
            <person name="Xu Z."/>
            <person name="Mise K."/>
            <person name="Masuda Y."/>
            <person name="Ushijima N."/>
            <person name="Hayakawa C."/>
            <person name="Shiratori Y."/>
            <person name="Senoo K."/>
        </authorList>
    </citation>
    <scope>NUCLEOTIDE SEQUENCE [LARGE SCALE GENOMIC DNA]</scope>
    <source>
        <strain evidence="6">Red232</strain>
    </source>
</reference>
<dbReference type="PANTHER" id="PTHR30302:SF1">
    <property type="entry name" value="HYDROGENASE 2 MATURATION PROTEASE"/>
    <property type="match status" value="1"/>
</dbReference>
<organism evidence="5 6">
    <name type="scientific">Anaeromyxobacter oryzae</name>
    <dbReference type="NCBI Taxonomy" id="2918170"/>
    <lineage>
        <taxon>Bacteria</taxon>
        <taxon>Pseudomonadati</taxon>
        <taxon>Myxococcota</taxon>
        <taxon>Myxococcia</taxon>
        <taxon>Myxococcales</taxon>
        <taxon>Cystobacterineae</taxon>
        <taxon>Anaeromyxobacteraceae</taxon>
        <taxon>Anaeromyxobacter</taxon>
    </lineage>
</organism>
<gene>
    <name evidence="5" type="primary">hybD</name>
    <name evidence="5" type="ORF">AMOR_31100</name>
</gene>
<evidence type="ECO:0000256" key="4">
    <source>
        <dbReference type="ARBA" id="ARBA00022801"/>
    </source>
</evidence>
<evidence type="ECO:0000256" key="1">
    <source>
        <dbReference type="ARBA" id="ARBA00006814"/>
    </source>
</evidence>
<evidence type="ECO:0000313" key="6">
    <source>
        <dbReference type="Proteomes" id="UP001162891"/>
    </source>
</evidence>
<evidence type="ECO:0000313" key="5">
    <source>
        <dbReference type="EMBL" id="BDG04114.1"/>
    </source>
</evidence>
<keyword evidence="3" id="KW-0064">Aspartyl protease</keyword>
<accession>A0ABN6MT33</accession>
<name>A0ABN6MT33_9BACT</name>
<protein>
    <submittedName>
        <fullName evidence="5">Hydrogenase 2 maturation endopeptidase</fullName>
    </submittedName>
</protein>
<keyword evidence="4" id="KW-0378">Hydrolase</keyword>
<keyword evidence="2" id="KW-0645">Protease</keyword>
<dbReference type="NCBIfam" id="TIGR00072">
    <property type="entry name" value="hydrog_prot"/>
    <property type="match status" value="1"/>
</dbReference>
<dbReference type="InterPro" id="IPR000671">
    <property type="entry name" value="Peptidase_A31"/>
</dbReference>
<dbReference type="PANTHER" id="PTHR30302">
    <property type="entry name" value="HYDROGENASE 1 MATURATION PROTEASE"/>
    <property type="match status" value="1"/>
</dbReference>
<keyword evidence="6" id="KW-1185">Reference proteome</keyword>
<dbReference type="InterPro" id="IPR023430">
    <property type="entry name" value="Pept_HybD-like_dom_sf"/>
</dbReference>
<evidence type="ECO:0000256" key="2">
    <source>
        <dbReference type="ARBA" id="ARBA00022670"/>
    </source>
</evidence>
<dbReference type="PRINTS" id="PR00446">
    <property type="entry name" value="HYDRGNUPTAKE"/>
</dbReference>
<evidence type="ECO:0000256" key="3">
    <source>
        <dbReference type="ARBA" id="ARBA00022750"/>
    </source>
</evidence>
<sequence>MSRIAVIGIGNVLTGDDGVGPTIVRVLDAGYDLGPDVEVIAAGTPGLDLTAYMADVEAIVIVDAVKARGAPGDLRTYDKEELMKKSPVLAMSPHEPGVREALLNADFMGVAPRTFRLVGVIPESVELGCALSAAVEAAVPRALAQVLDELRALGVAPRERVPPRAPDLWWTRKPEA</sequence>
<dbReference type="EMBL" id="AP025591">
    <property type="protein sequence ID" value="BDG04114.1"/>
    <property type="molecule type" value="Genomic_DNA"/>
</dbReference>
<dbReference type="Gene3D" id="3.40.50.1450">
    <property type="entry name" value="HybD-like"/>
    <property type="match status" value="1"/>
</dbReference>
<proteinExistence type="inferred from homology"/>